<dbReference type="NCBIfam" id="TIGR01636">
    <property type="entry name" value="phage_rinA"/>
    <property type="match status" value="1"/>
</dbReference>
<name>A0A401IUK0_9LACO</name>
<evidence type="ECO:0000313" key="2">
    <source>
        <dbReference type="Proteomes" id="UP000286848"/>
    </source>
</evidence>
<comment type="caution">
    <text evidence="1">The sequence shown here is derived from an EMBL/GenBank/DDBJ whole genome shotgun (WGS) entry which is preliminary data.</text>
</comment>
<gene>
    <name evidence="1" type="ORF">LFYK43_16630</name>
</gene>
<dbReference type="AlphaFoldDB" id="A0A401IUK0"/>
<dbReference type="InterPro" id="IPR006523">
    <property type="entry name" value="RinA"/>
</dbReference>
<dbReference type="Proteomes" id="UP000286848">
    <property type="component" value="Unassembled WGS sequence"/>
</dbReference>
<sequence>MKRSVFNYLAEIIRDYPNTSKYISDRRQEIIYRHQEEVDENIGGGRQQGKRDESGEKMVITLAMDKRLRVLEEHAHAVEKCLKKCATYEGVGLLDQITYDIIYELYITDLQRYSLEGVAMECHLSVRQARNRREAFFEELAKELGIKTS</sequence>
<accession>A0A401IUK0</accession>
<dbReference type="RefSeq" id="WP_124977307.1">
    <property type="nucleotide sequence ID" value="NZ_BFFP01000028.1"/>
</dbReference>
<dbReference type="EMBL" id="BFFP01000028">
    <property type="protein sequence ID" value="GBG95204.1"/>
    <property type="molecule type" value="Genomic_DNA"/>
</dbReference>
<proteinExistence type="predicted"/>
<reference evidence="1 2" key="1">
    <citation type="journal article" date="2019" name="Int. J. Syst. Evol. Microbiol.">
        <title>Lactobacillus salitolerans sp. nov., a novel lactic acid bacterium isolated from spent mushroom substrates.</title>
        <authorList>
            <person name="Tohno M."/>
            <person name="Tanizawa Y."/>
            <person name="Kojima Y."/>
            <person name="Sakamoto M."/>
            <person name="Nakamura Y."/>
            <person name="Ohkuma M."/>
            <person name="Kobayashi H."/>
        </authorList>
    </citation>
    <scope>NUCLEOTIDE SEQUENCE [LARGE SCALE GENOMIC DNA]</scope>
    <source>
        <strain evidence="1 2">YK43</strain>
    </source>
</reference>
<organism evidence="1 2">
    <name type="scientific">Ligilactobacillus salitolerans</name>
    <dbReference type="NCBI Taxonomy" id="1808352"/>
    <lineage>
        <taxon>Bacteria</taxon>
        <taxon>Bacillati</taxon>
        <taxon>Bacillota</taxon>
        <taxon>Bacilli</taxon>
        <taxon>Lactobacillales</taxon>
        <taxon>Lactobacillaceae</taxon>
        <taxon>Ligilactobacillus</taxon>
    </lineage>
</organism>
<dbReference type="OrthoDB" id="2735906at2"/>
<protein>
    <submittedName>
        <fullName evidence="1">Transcriptional regulator</fullName>
    </submittedName>
</protein>
<evidence type="ECO:0000313" key="1">
    <source>
        <dbReference type="EMBL" id="GBG95204.1"/>
    </source>
</evidence>
<keyword evidence="2" id="KW-1185">Reference proteome</keyword>